<evidence type="ECO:0000313" key="4">
    <source>
        <dbReference type="Proteomes" id="UP000649617"/>
    </source>
</evidence>
<protein>
    <submittedName>
        <fullName evidence="3">Xpot protein</fullName>
    </submittedName>
</protein>
<keyword evidence="2" id="KW-0732">Signal</keyword>
<evidence type="ECO:0000256" key="2">
    <source>
        <dbReference type="SAM" id="SignalP"/>
    </source>
</evidence>
<dbReference type="Proteomes" id="UP000649617">
    <property type="component" value="Unassembled WGS sequence"/>
</dbReference>
<evidence type="ECO:0000313" key="3">
    <source>
        <dbReference type="EMBL" id="CAE7540259.1"/>
    </source>
</evidence>
<evidence type="ECO:0000256" key="1">
    <source>
        <dbReference type="SAM" id="MobiDB-lite"/>
    </source>
</evidence>
<comment type="caution">
    <text evidence="3">The sequence shown here is derived from an EMBL/GenBank/DDBJ whole genome shotgun (WGS) entry which is preliminary data.</text>
</comment>
<accession>A0A812TTK9</accession>
<feature type="signal peptide" evidence="2">
    <location>
        <begin position="1"/>
        <end position="17"/>
    </location>
</feature>
<feature type="region of interest" description="Disordered" evidence="1">
    <location>
        <begin position="128"/>
        <end position="150"/>
    </location>
</feature>
<reference evidence="3" key="1">
    <citation type="submission" date="2021-02" db="EMBL/GenBank/DDBJ databases">
        <authorList>
            <person name="Dougan E. K."/>
            <person name="Rhodes N."/>
            <person name="Thang M."/>
            <person name="Chan C."/>
        </authorList>
    </citation>
    <scope>NUCLEOTIDE SEQUENCE</scope>
</reference>
<gene>
    <name evidence="3" type="primary">xpot</name>
    <name evidence="3" type="ORF">SPIL2461_LOCUS14291</name>
</gene>
<dbReference type="AlphaFoldDB" id="A0A812TTK9"/>
<proteinExistence type="predicted"/>
<sequence length="305" mass="31761">MAWAFAAWPLLILGVLGVDKPDGCSDESWNSVCVGTASCADLADAGVTCTGIEGLSNCATVCASPCCVTTTTTTQTVSSTTVTTVTHTQTVTSVTETTATQTSLTATATSTLTSVTTVTHTHTETSVTYTFTDPPTTQPTQAPTTQASTTTVEPAAVVRLSARAVVADVNTYVDYTTDSRVIAAYKEVMAEISSLDEQWIALQMVPDAGGNITVSYIVTLPYVEQSSGELEPIVPLKTVQDKLDGVTAQSFNQMLTQKINENTGGTYSQKVIAFEQDTAGEGSVSRAHLCSVAGAILLVALGIGF</sequence>
<dbReference type="OrthoDB" id="442749at2759"/>
<organism evidence="3 4">
    <name type="scientific">Symbiodinium pilosum</name>
    <name type="common">Dinoflagellate</name>
    <dbReference type="NCBI Taxonomy" id="2952"/>
    <lineage>
        <taxon>Eukaryota</taxon>
        <taxon>Sar</taxon>
        <taxon>Alveolata</taxon>
        <taxon>Dinophyceae</taxon>
        <taxon>Suessiales</taxon>
        <taxon>Symbiodiniaceae</taxon>
        <taxon>Symbiodinium</taxon>
    </lineage>
</organism>
<feature type="chain" id="PRO_5032508795" evidence="2">
    <location>
        <begin position="18"/>
        <end position="305"/>
    </location>
</feature>
<keyword evidence="4" id="KW-1185">Reference proteome</keyword>
<dbReference type="EMBL" id="CAJNIZ010032857">
    <property type="protein sequence ID" value="CAE7540259.1"/>
    <property type="molecule type" value="Genomic_DNA"/>
</dbReference>
<name>A0A812TTK9_SYMPI</name>